<dbReference type="SUPFAM" id="SSF46785">
    <property type="entry name" value="Winged helix' DNA-binding domain"/>
    <property type="match status" value="1"/>
</dbReference>
<evidence type="ECO:0000259" key="2">
    <source>
        <dbReference type="PROSITE" id="PS51186"/>
    </source>
</evidence>
<dbReference type="STRING" id="1349421.OI18_02250"/>
<dbReference type="CDD" id="cd04301">
    <property type="entry name" value="NAT_SF"/>
    <property type="match status" value="1"/>
</dbReference>
<keyword evidence="4" id="KW-1185">Reference proteome</keyword>
<dbReference type="GO" id="GO:0003700">
    <property type="term" value="F:DNA-binding transcription factor activity"/>
    <property type="evidence" value="ECO:0007669"/>
    <property type="project" value="InterPro"/>
</dbReference>
<evidence type="ECO:0000313" key="4">
    <source>
        <dbReference type="Proteomes" id="UP000031408"/>
    </source>
</evidence>
<dbReference type="Pfam" id="PF12802">
    <property type="entry name" value="MarR_2"/>
    <property type="match status" value="1"/>
</dbReference>
<dbReference type="PROSITE" id="PS51186">
    <property type="entry name" value="GNAT"/>
    <property type="match status" value="1"/>
</dbReference>
<proteinExistence type="predicted"/>
<comment type="caution">
    <text evidence="3">The sequence shown here is derived from an EMBL/GenBank/DDBJ whole genome shotgun (WGS) entry which is preliminary data.</text>
</comment>
<dbReference type="InterPro" id="IPR000182">
    <property type="entry name" value="GNAT_dom"/>
</dbReference>
<gene>
    <name evidence="3" type="ORF">OI18_02250</name>
</gene>
<evidence type="ECO:0000256" key="1">
    <source>
        <dbReference type="ARBA" id="ARBA00022679"/>
    </source>
</evidence>
<dbReference type="PANTHER" id="PTHR13947">
    <property type="entry name" value="GNAT FAMILY N-ACETYLTRANSFERASE"/>
    <property type="match status" value="1"/>
</dbReference>
<dbReference type="InterPro" id="IPR016181">
    <property type="entry name" value="Acyl_CoA_acyltransferase"/>
</dbReference>
<dbReference type="InterPro" id="IPR036388">
    <property type="entry name" value="WH-like_DNA-bd_sf"/>
</dbReference>
<dbReference type="SUPFAM" id="SSF55729">
    <property type="entry name" value="Acyl-CoA N-acyltransferases (Nat)"/>
    <property type="match status" value="1"/>
</dbReference>
<dbReference type="InterPro" id="IPR000835">
    <property type="entry name" value="HTH_MarR-typ"/>
</dbReference>
<dbReference type="Pfam" id="PF00583">
    <property type="entry name" value="Acetyltransf_1"/>
    <property type="match status" value="1"/>
</dbReference>
<protein>
    <submittedName>
        <fullName evidence="3">MarR family transcriptional regulator</fullName>
    </submittedName>
</protein>
<reference evidence="3 4" key="1">
    <citation type="submission" date="2014-11" db="EMBL/GenBank/DDBJ databases">
        <title>Genome sequence of Flavihumibacter solisilvae 3-3.</title>
        <authorList>
            <person name="Zhou G."/>
            <person name="Li M."/>
            <person name="Wang G."/>
        </authorList>
    </citation>
    <scope>NUCLEOTIDE SEQUENCE [LARGE SCALE GENOMIC DNA]</scope>
    <source>
        <strain evidence="3 4">3-3</strain>
    </source>
</reference>
<dbReference type="OrthoDB" id="1431064at2"/>
<dbReference type="GO" id="GO:0008080">
    <property type="term" value="F:N-acetyltransferase activity"/>
    <property type="evidence" value="ECO:0007669"/>
    <property type="project" value="InterPro"/>
</dbReference>
<organism evidence="3 4">
    <name type="scientific">Flavihumibacter solisilvae</name>
    <dbReference type="NCBI Taxonomy" id="1349421"/>
    <lineage>
        <taxon>Bacteria</taxon>
        <taxon>Pseudomonadati</taxon>
        <taxon>Bacteroidota</taxon>
        <taxon>Chitinophagia</taxon>
        <taxon>Chitinophagales</taxon>
        <taxon>Chitinophagaceae</taxon>
        <taxon>Flavihumibacter</taxon>
    </lineage>
</organism>
<dbReference type="Gene3D" id="1.10.10.10">
    <property type="entry name" value="Winged helix-like DNA-binding domain superfamily/Winged helix DNA-binding domain"/>
    <property type="match status" value="1"/>
</dbReference>
<keyword evidence="1" id="KW-0808">Transferase</keyword>
<dbReference type="Gene3D" id="3.40.630.30">
    <property type="match status" value="1"/>
</dbReference>
<feature type="domain" description="N-acetyltransferase" evidence="2">
    <location>
        <begin position="176"/>
        <end position="314"/>
    </location>
</feature>
<name>A0A0C1LL22_9BACT</name>
<dbReference type="Proteomes" id="UP000031408">
    <property type="component" value="Unassembled WGS sequence"/>
</dbReference>
<dbReference type="PANTHER" id="PTHR13947:SF37">
    <property type="entry name" value="LD18367P"/>
    <property type="match status" value="1"/>
</dbReference>
<dbReference type="AlphaFoldDB" id="A0A0C1LL22"/>
<accession>A0A0C1LL22</accession>
<dbReference type="EMBL" id="JSVC01000002">
    <property type="protein sequence ID" value="KIC96028.1"/>
    <property type="molecule type" value="Genomic_DNA"/>
</dbReference>
<dbReference type="InterPro" id="IPR036390">
    <property type="entry name" value="WH_DNA-bd_sf"/>
</dbReference>
<dbReference type="InterPro" id="IPR050769">
    <property type="entry name" value="NAT_camello-type"/>
</dbReference>
<evidence type="ECO:0000313" key="3">
    <source>
        <dbReference type="EMBL" id="KIC96028.1"/>
    </source>
</evidence>
<sequence>MEFYNRTGKMAIGSRLRRLSDAITDQAAEVYRLYGVDLRPKWFPVFFALSDGKAKGIMEIAREIGHSHPSVSKIVQEMMREGLLNERPKEEDARKTVVILSPAGLEIREKIQLQYLDVNSAIERTLGETSHNLWKAIEEWEYVLEQKNLLERVKDERKNRESAGVSIVPFNDNYQAAFRELNERWIKAYFQMEESDYKVLDHPKENITDKGGYIFMALYNGKPVGTCALLKMDDNIYELAKMAVAPEAQGKNIGLLLGQACIAKGKELQADKLYLESNTRLTPAINLYHKLGFKKVTGHPSPYERCNIQMELVL</sequence>
<dbReference type="RefSeq" id="WP_039136780.1">
    <property type="nucleotide sequence ID" value="NZ_JSVC01000002.1"/>
</dbReference>